<dbReference type="Gene3D" id="3.40.50.300">
    <property type="entry name" value="P-loop containing nucleotide triphosphate hydrolases"/>
    <property type="match status" value="1"/>
</dbReference>
<evidence type="ECO:0000313" key="3">
    <source>
        <dbReference type="Proteomes" id="UP001500403"/>
    </source>
</evidence>
<evidence type="ECO:0000313" key="2">
    <source>
        <dbReference type="EMBL" id="GAA2949169.1"/>
    </source>
</evidence>
<accession>A0ABN3XCR9</accession>
<evidence type="ECO:0000256" key="1">
    <source>
        <dbReference type="SAM" id="MobiDB-lite"/>
    </source>
</evidence>
<protein>
    <submittedName>
        <fullName evidence="2">Uncharacterized protein</fullName>
    </submittedName>
</protein>
<dbReference type="InterPro" id="IPR027417">
    <property type="entry name" value="P-loop_NTPase"/>
</dbReference>
<dbReference type="SUPFAM" id="SSF52540">
    <property type="entry name" value="P-loop containing nucleoside triphosphate hydrolases"/>
    <property type="match status" value="1"/>
</dbReference>
<dbReference type="EMBL" id="BAAAUD010000039">
    <property type="protein sequence ID" value="GAA2949169.1"/>
    <property type="molecule type" value="Genomic_DNA"/>
</dbReference>
<feature type="compositionally biased region" description="Basic residues" evidence="1">
    <location>
        <begin position="85"/>
        <end position="104"/>
    </location>
</feature>
<dbReference type="Proteomes" id="UP001500403">
    <property type="component" value="Unassembled WGS sequence"/>
</dbReference>
<feature type="region of interest" description="Disordered" evidence="1">
    <location>
        <begin position="1"/>
        <end position="125"/>
    </location>
</feature>
<organism evidence="2 3">
    <name type="scientific">Streptomyces enissocaesilis</name>
    <dbReference type="NCBI Taxonomy" id="332589"/>
    <lineage>
        <taxon>Bacteria</taxon>
        <taxon>Bacillati</taxon>
        <taxon>Actinomycetota</taxon>
        <taxon>Actinomycetes</taxon>
        <taxon>Kitasatosporales</taxon>
        <taxon>Streptomycetaceae</taxon>
        <taxon>Streptomyces</taxon>
        <taxon>Streptomyces rochei group</taxon>
    </lineage>
</organism>
<sequence>MTSRTVAPASGTLRNATVPPLLGRGLGRRKARAGASELLETVGLTADAGRHHPHPLSGGRWQRQRQRQRVGVARAPATDPPGRPHAPRPRRHDGHRGLRGRHRATPVSRPAGRRSGSARRPGWAG</sequence>
<comment type="caution">
    <text evidence="2">The sequence shown here is derived from an EMBL/GenBank/DDBJ whole genome shotgun (WGS) entry which is preliminary data.</text>
</comment>
<reference evidence="2 3" key="1">
    <citation type="journal article" date="2019" name="Int. J. Syst. Evol. Microbiol.">
        <title>The Global Catalogue of Microorganisms (GCM) 10K type strain sequencing project: providing services to taxonomists for standard genome sequencing and annotation.</title>
        <authorList>
            <consortium name="The Broad Institute Genomics Platform"/>
            <consortium name="The Broad Institute Genome Sequencing Center for Infectious Disease"/>
            <person name="Wu L."/>
            <person name="Ma J."/>
        </authorList>
    </citation>
    <scope>NUCLEOTIDE SEQUENCE [LARGE SCALE GENOMIC DNA]</scope>
    <source>
        <strain evidence="2 3">JCM 9088</strain>
    </source>
</reference>
<gene>
    <name evidence="2" type="ORF">GCM10010446_37910</name>
</gene>
<keyword evidence="3" id="KW-1185">Reference proteome</keyword>
<feature type="compositionally biased region" description="Low complexity" evidence="1">
    <location>
        <begin position="108"/>
        <end position="125"/>
    </location>
</feature>
<name>A0ABN3XCR9_9ACTN</name>
<proteinExistence type="predicted"/>